<accession>A0ABQ9TSF7</accession>
<reference evidence="1 2" key="1">
    <citation type="submission" date="2023-05" db="EMBL/GenBank/DDBJ databases">
        <title>B98-5 Cell Line De Novo Hybrid Assembly: An Optical Mapping Approach.</title>
        <authorList>
            <person name="Kananen K."/>
            <person name="Auerbach J.A."/>
            <person name="Kautto E."/>
            <person name="Blachly J.S."/>
        </authorList>
    </citation>
    <scope>NUCLEOTIDE SEQUENCE [LARGE SCALE GENOMIC DNA]</scope>
    <source>
        <strain evidence="1">B95-8</strain>
        <tissue evidence="1">Cell line</tissue>
    </source>
</reference>
<gene>
    <name evidence="1" type="ORF">P7K49_033613</name>
</gene>
<proteinExistence type="predicted"/>
<name>A0ABQ9TSF7_SAGOE</name>
<evidence type="ECO:0000313" key="1">
    <source>
        <dbReference type="EMBL" id="KAK2087706.1"/>
    </source>
</evidence>
<protein>
    <submittedName>
        <fullName evidence="1">Uncharacterized protein</fullName>
    </submittedName>
</protein>
<dbReference type="EMBL" id="JASSZA010000019">
    <property type="protein sequence ID" value="KAK2087706.1"/>
    <property type="molecule type" value="Genomic_DNA"/>
</dbReference>
<keyword evidence="2" id="KW-1185">Reference proteome</keyword>
<comment type="caution">
    <text evidence="1">The sequence shown here is derived from an EMBL/GenBank/DDBJ whole genome shotgun (WGS) entry which is preliminary data.</text>
</comment>
<evidence type="ECO:0000313" key="2">
    <source>
        <dbReference type="Proteomes" id="UP001266305"/>
    </source>
</evidence>
<dbReference type="Proteomes" id="UP001266305">
    <property type="component" value="Unassembled WGS sequence"/>
</dbReference>
<sequence length="140" mass="14162">MRLGGGGPGEVLGGSLAGPLPALSIQSLSLCPASHPPKPPAWACVQLSVMKAPVPLAVRASRDLLGPPDVPPGSSHSPSPPLKPIFGGAFISFPLEPLTPALSWTLSPTVPGIGLPSVAHHAWYGPPRRPCSVCAIPVGL</sequence>
<organism evidence="1 2">
    <name type="scientific">Saguinus oedipus</name>
    <name type="common">Cotton-top tamarin</name>
    <name type="synonym">Oedipomidas oedipus</name>
    <dbReference type="NCBI Taxonomy" id="9490"/>
    <lineage>
        <taxon>Eukaryota</taxon>
        <taxon>Metazoa</taxon>
        <taxon>Chordata</taxon>
        <taxon>Craniata</taxon>
        <taxon>Vertebrata</taxon>
        <taxon>Euteleostomi</taxon>
        <taxon>Mammalia</taxon>
        <taxon>Eutheria</taxon>
        <taxon>Euarchontoglires</taxon>
        <taxon>Primates</taxon>
        <taxon>Haplorrhini</taxon>
        <taxon>Platyrrhini</taxon>
        <taxon>Cebidae</taxon>
        <taxon>Callitrichinae</taxon>
        <taxon>Saguinus</taxon>
    </lineage>
</organism>